<accession>A0A4Q7MY91</accession>
<evidence type="ECO:0000256" key="1">
    <source>
        <dbReference type="SAM" id="MobiDB-lite"/>
    </source>
</evidence>
<reference evidence="2 3" key="1">
    <citation type="submission" date="2019-02" db="EMBL/GenBank/DDBJ databases">
        <title>Genomic Encyclopedia of Type Strains, Phase IV (KMG-IV): sequencing the most valuable type-strain genomes for metagenomic binning, comparative biology and taxonomic classification.</title>
        <authorList>
            <person name="Goeker M."/>
        </authorList>
    </citation>
    <scope>NUCLEOTIDE SEQUENCE [LARGE SCALE GENOMIC DNA]</scope>
    <source>
        <strain evidence="2 3">DSM 18116</strain>
    </source>
</reference>
<protein>
    <submittedName>
        <fullName evidence="2">Uncharacterized protein</fullName>
    </submittedName>
</protein>
<feature type="region of interest" description="Disordered" evidence="1">
    <location>
        <begin position="147"/>
        <end position="169"/>
    </location>
</feature>
<gene>
    <name evidence="2" type="ORF">EV199_4099</name>
</gene>
<dbReference type="RefSeq" id="WP_130542626.1">
    <property type="nucleotide sequence ID" value="NZ_CP042431.1"/>
</dbReference>
<evidence type="ECO:0000313" key="2">
    <source>
        <dbReference type="EMBL" id="RZS72183.1"/>
    </source>
</evidence>
<dbReference type="AlphaFoldDB" id="A0A4Q7MY91"/>
<dbReference type="EMBL" id="SGXA01000002">
    <property type="protein sequence ID" value="RZS72183.1"/>
    <property type="molecule type" value="Genomic_DNA"/>
</dbReference>
<sequence>MAINPKKASVMSLIGIFSAILLLNSCTGGPKEEGVWIPNPKDSSELGKRNHFIPEAEIKEFRADFNIDRDTLKRLMPNLFIPNSEAFNKKILLEILKDPKCVGIRIYYGAAKDKSGARDEFRLILVGVDANGQDLLIDNGSAVATKAPPGGRGGAEYGQCDPPCFAPNP</sequence>
<organism evidence="2 3">
    <name type="scientific">Pseudobacter ginsenosidimutans</name>
    <dbReference type="NCBI Taxonomy" id="661488"/>
    <lineage>
        <taxon>Bacteria</taxon>
        <taxon>Pseudomonadati</taxon>
        <taxon>Bacteroidota</taxon>
        <taxon>Chitinophagia</taxon>
        <taxon>Chitinophagales</taxon>
        <taxon>Chitinophagaceae</taxon>
        <taxon>Pseudobacter</taxon>
    </lineage>
</organism>
<name>A0A4Q7MY91_9BACT</name>
<dbReference type="Proteomes" id="UP000293874">
    <property type="component" value="Unassembled WGS sequence"/>
</dbReference>
<keyword evidence="3" id="KW-1185">Reference proteome</keyword>
<proteinExistence type="predicted"/>
<comment type="caution">
    <text evidence="2">The sequence shown here is derived from an EMBL/GenBank/DDBJ whole genome shotgun (WGS) entry which is preliminary data.</text>
</comment>
<evidence type="ECO:0000313" key="3">
    <source>
        <dbReference type="Proteomes" id="UP000293874"/>
    </source>
</evidence>
<dbReference type="OrthoDB" id="674820at2"/>